<dbReference type="Pfam" id="PF24389">
    <property type="entry name" value="ORC-CDC6-like"/>
    <property type="match status" value="1"/>
</dbReference>
<evidence type="ECO:0000313" key="2">
    <source>
        <dbReference type="Proteomes" id="UP000199286"/>
    </source>
</evidence>
<gene>
    <name evidence="1" type="ORF">SAMN05444340_113103</name>
</gene>
<protein>
    <submittedName>
        <fullName evidence="1">Uncharacterized protein</fullName>
    </submittedName>
</protein>
<dbReference type="STRING" id="321339.SAMN05444340_113103"/>
<dbReference type="SUPFAM" id="SSF52540">
    <property type="entry name" value="P-loop containing nucleoside triphosphate hydrolases"/>
    <property type="match status" value="1"/>
</dbReference>
<dbReference type="InterPro" id="IPR027417">
    <property type="entry name" value="P-loop_NTPase"/>
</dbReference>
<organism evidence="1 2">
    <name type="scientific">Citreimonas salinaria</name>
    <dbReference type="NCBI Taxonomy" id="321339"/>
    <lineage>
        <taxon>Bacteria</taxon>
        <taxon>Pseudomonadati</taxon>
        <taxon>Pseudomonadota</taxon>
        <taxon>Alphaproteobacteria</taxon>
        <taxon>Rhodobacterales</taxon>
        <taxon>Roseobacteraceae</taxon>
        <taxon>Citreimonas</taxon>
    </lineage>
</organism>
<dbReference type="EMBL" id="FNPF01000013">
    <property type="protein sequence ID" value="SDY65610.1"/>
    <property type="molecule type" value="Genomic_DNA"/>
</dbReference>
<reference evidence="1 2" key="1">
    <citation type="submission" date="2016-10" db="EMBL/GenBank/DDBJ databases">
        <authorList>
            <person name="de Groot N.N."/>
        </authorList>
    </citation>
    <scope>NUCLEOTIDE SEQUENCE [LARGE SCALE GENOMIC DNA]</scope>
    <source>
        <strain evidence="1 2">DSM 26880</strain>
    </source>
</reference>
<accession>A0A1H3LMS3</accession>
<sequence length="673" mass="76521">MSINPFQPTKFELENNPKIWLNPRAKSLISAKKPSFVYGTRGCGKTTLLRSLHTKEILGNTILREQFGQRRLNWFGAYLQFNHNFQFITEMVLDVLGGKEQDDKLDEIKRYKTFCSYFEISLLESVVSDLLALEDSGVLHFSGQKERKACSEISALFGKISTKEAQVVYDYGDLKRLLRSLRASFTAIFDLEKIEAVKSVVDSFIPGTLLRIIREDILGSVHCRALEHGAKLGFVVLLDDCESLSKSQQVALNTYLKSNEGVSRWIIAHVRGQYNTSETFLPETYLNYADRDVAAIDELTDSEFSSFCENVATLRMRTFLEDHSPKEARSDDQMTMEIFGKPSYNTLISAAIGGYPSKLVTDFKNNVEAYKNYATNNIKKEDWPRFSMDDGKLPYVEYVVAKIGNVPIAELAVEASSIERLKKRIFRKEAAAYVYACHLCNRTPIYAGGRFVLWASDGNIRDFLDIMAEFFDQYALKNGATSRPLKAAVKTIRRFFNSSSNLDLAIQNEVLLRVSGRSLVSIEDLQHTSEKYLYRLMFGLSKYVQLLQTDTSDNKAILQPERGVFRVSGSAVDSLSKQPNFEKTVRRLERDGFLVVNKTEDVENESFVEFRLHKRLSPALGISPKGAYETVLLRPVGIARLLDDRFATDPNTWARNEHEHVSSVDARQQKFEM</sequence>
<proteinExistence type="predicted"/>
<keyword evidence="2" id="KW-1185">Reference proteome</keyword>
<name>A0A1H3LMS3_9RHOB</name>
<evidence type="ECO:0000313" key="1">
    <source>
        <dbReference type="EMBL" id="SDY65610.1"/>
    </source>
</evidence>
<dbReference type="OrthoDB" id="8386894at2"/>
<dbReference type="AlphaFoldDB" id="A0A1H3LMS3"/>
<dbReference type="Proteomes" id="UP000199286">
    <property type="component" value="Unassembled WGS sequence"/>
</dbReference>
<dbReference type="InterPro" id="IPR056955">
    <property type="entry name" value="ORC-CDC6-like"/>
</dbReference>
<dbReference type="RefSeq" id="WP_143042291.1">
    <property type="nucleotide sequence ID" value="NZ_FNPF01000013.1"/>
</dbReference>